<keyword evidence="1" id="KW-0902">Two-component regulatory system</keyword>
<evidence type="ECO:0000256" key="2">
    <source>
        <dbReference type="ARBA" id="ARBA00023015"/>
    </source>
</evidence>
<dbReference type="GO" id="GO:0009736">
    <property type="term" value="P:cytokinin-activated signaling pathway"/>
    <property type="evidence" value="ECO:0007669"/>
    <property type="project" value="InterPro"/>
</dbReference>
<comment type="caution">
    <text evidence="8">The sequence shown here is derived from an EMBL/GenBank/DDBJ whole genome shotgun (WGS) entry which is preliminary data.</text>
</comment>
<dbReference type="PANTHER" id="PTHR43874">
    <property type="entry name" value="TWO-COMPONENT RESPONSE REGULATOR"/>
    <property type="match status" value="1"/>
</dbReference>
<evidence type="ECO:0000313" key="8">
    <source>
        <dbReference type="EMBL" id="KAJ8538323.1"/>
    </source>
</evidence>
<dbReference type="Gene3D" id="3.40.50.2300">
    <property type="match status" value="1"/>
</dbReference>
<dbReference type="PANTHER" id="PTHR43874:SF125">
    <property type="entry name" value="TWO-COMPONENT RESPONSE REGULATOR-LIKE APRR7"/>
    <property type="match status" value="1"/>
</dbReference>
<comment type="caution">
    <text evidence="4">Lacks conserved residue(s) required for the propagation of feature annotation.</text>
</comment>
<dbReference type="Proteomes" id="UP001152561">
    <property type="component" value="Unassembled WGS sequence"/>
</dbReference>
<dbReference type="InterPro" id="IPR001789">
    <property type="entry name" value="Sig_transdc_resp-reg_receiver"/>
</dbReference>
<evidence type="ECO:0000259" key="7">
    <source>
        <dbReference type="PROSITE" id="PS50110"/>
    </source>
</evidence>
<evidence type="ECO:0000256" key="4">
    <source>
        <dbReference type="PROSITE-ProRule" id="PRU00169"/>
    </source>
</evidence>
<evidence type="ECO:0000313" key="9">
    <source>
        <dbReference type="Proteomes" id="UP001152561"/>
    </source>
</evidence>
<proteinExistence type="predicted"/>
<keyword evidence="6" id="KW-0812">Transmembrane</keyword>
<protein>
    <recommendedName>
        <fullName evidence="7">Response regulatory domain-containing protein</fullName>
    </recommendedName>
</protein>
<dbReference type="InterPro" id="IPR011006">
    <property type="entry name" value="CheY-like_superfamily"/>
</dbReference>
<organism evidence="8 9">
    <name type="scientific">Anisodus acutangulus</name>
    <dbReference type="NCBI Taxonomy" id="402998"/>
    <lineage>
        <taxon>Eukaryota</taxon>
        <taxon>Viridiplantae</taxon>
        <taxon>Streptophyta</taxon>
        <taxon>Embryophyta</taxon>
        <taxon>Tracheophyta</taxon>
        <taxon>Spermatophyta</taxon>
        <taxon>Magnoliopsida</taxon>
        <taxon>eudicotyledons</taxon>
        <taxon>Gunneridae</taxon>
        <taxon>Pentapetalae</taxon>
        <taxon>asterids</taxon>
        <taxon>lamiids</taxon>
        <taxon>Solanales</taxon>
        <taxon>Solanaceae</taxon>
        <taxon>Solanoideae</taxon>
        <taxon>Hyoscyameae</taxon>
        <taxon>Anisodus</taxon>
    </lineage>
</organism>
<keyword evidence="9" id="KW-1185">Reference proteome</keyword>
<accession>A0A9Q1LJB5</accession>
<dbReference type="SUPFAM" id="SSF52172">
    <property type="entry name" value="CheY-like"/>
    <property type="match status" value="1"/>
</dbReference>
<sequence>MLDLSKGDADKELPDEDEVIGNRLVHEGKNVVKDCEFKVETVNGDVQRYCWWRMTIRHDMLLLYFEIANTKACFFFLLIFIQAANGLQAWKILENRTNQIDLVLSEVVMPCLSGIRLLCKIMSHKTHNNIPVIMMSSHDSVGLVFKCLSKGAADFLVKPIRKNELKNLWQHVWRRCQSWKWEGSGTQTQKSVKSKTGEQSGNNSGSYNGEDNQGSAPLGNGSDTQSSWTKQAVEVDSSQAVSPCNQAPERGDSICAQVIR</sequence>
<dbReference type="PROSITE" id="PS50110">
    <property type="entry name" value="RESPONSE_REGULATORY"/>
    <property type="match status" value="1"/>
</dbReference>
<name>A0A9Q1LJB5_9SOLA</name>
<dbReference type="EMBL" id="JAJAGQ010000017">
    <property type="protein sequence ID" value="KAJ8538323.1"/>
    <property type="molecule type" value="Genomic_DNA"/>
</dbReference>
<feature type="transmembrane region" description="Helical" evidence="6">
    <location>
        <begin position="61"/>
        <end position="82"/>
    </location>
</feature>
<evidence type="ECO:0000256" key="1">
    <source>
        <dbReference type="ARBA" id="ARBA00023012"/>
    </source>
</evidence>
<keyword evidence="2" id="KW-0805">Transcription regulation</keyword>
<reference evidence="9" key="1">
    <citation type="journal article" date="2023" name="Proc. Natl. Acad. Sci. U.S.A.">
        <title>Genomic and structural basis for evolution of tropane alkaloid biosynthesis.</title>
        <authorList>
            <person name="Wanga Y.-J."/>
            <person name="Taina T."/>
            <person name="Yua J.-Y."/>
            <person name="Lia J."/>
            <person name="Xua B."/>
            <person name="Chenc J."/>
            <person name="D'Auriad J.C."/>
            <person name="Huanga J.-P."/>
            <person name="Huanga S.-X."/>
        </authorList>
    </citation>
    <scope>NUCLEOTIDE SEQUENCE [LARGE SCALE GENOMIC DNA]</scope>
    <source>
        <strain evidence="9">cv. KIB-2019</strain>
    </source>
</reference>
<dbReference type="OrthoDB" id="60033at2759"/>
<evidence type="ECO:0000256" key="5">
    <source>
        <dbReference type="SAM" id="MobiDB-lite"/>
    </source>
</evidence>
<feature type="domain" description="Response regulatory" evidence="7">
    <location>
        <begin position="53"/>
        <end position="173"/>
    </location>
</feature>
<dbReference type="AlphaFoldDB" id="A0A9Q1LJB5"/>
<dbReference type="GO" id="GO:0000160">
    <property type="term" value="P:phosphorelay signal transduction system"/>
    <property type="evidence" value="ECO:0007669"/>
    <property type="project" value="UniProtKB-KW"/>
</dbReference>
<feature type="region of interest" description="Disordered" evidence="5">
    <location>
        <begin position="184"/>
        <end position="260"/>
    </location>
</feature>
<dbReference type="Pfam" id="PF00072">
    <property type="entry name" value="Response_reg"/>
    <property type="match status" value="1"/>
</dbReference>
<keyword evidence="6" id="KW-1133">Transmembrane helix</keyword>
<keyword evidence="3" id="KW-0804">Transcription</keyword>
<feature type="compositionally biased region" description="Polar residues" evidence="5">
    <location>
        <begin position="197"/>
        <end position="245"/>
    </location>
</feature>
<dbReference type="InterPro" id="IPR045279">
    <property type="entry name" value="ARR-like"/>
</dbReference>
<gene>
    <name evidence="8" type="ORF">K7X08_014863</name>
</gene>
<evidence type="ECO:0000256" key="6">
    <source>
        <dbReference type="SAM" id="Phobius"/>
    </source>
</evidence>
<dbReference type="SMART" id="SM00448">
    <property type="entry name" value="REC"/>
    <property type="match status" value="1"/>
</dbReference>
<evidence type="ECO:0000256" key="3">
    <source>
        <dbReference type="ARBA" id="ARBA00023163"/>
    </source>
</evidence>
<keyword evidence="6" id="KW-0472">Membrane</keyword>